<keyword evidence="3" id="KW-1185">Reference proteome</keyword>
<evidence type="ECO:0000259" key="1">
    <source>
        <dbReference type="Pfam" id="PF01636"/>
    </source>
</evidence>
<feature type="domain" description="Aminoglycoside phosphotransferase" evidence="1">
    <location>
        <begin position="48"/>
        <end position="188"/>
    </location>
</feature>
<organism evidence="2 3">
    <name type="scientific">Microbispora siamensis</name>
    <dbReference type="NCBI Taxonomy" id="564413"/>
    <lineage>
        <taxon>Bacteria</taxon>
        <taxon>Bacillati</taxon>
        <taxon>Actinomycetota</taxon>
        <taxon>Actinomycetes</taxon>
        <taxon>Streptosporangiales</taxon>
        <taxon>Streptosporangiaceae</taxon>
        <taxon>Microbispora</taxon>
    </lineage>
</organism>
<dbReference type="Gene3D" id="3.90.1200.10">
    <property type="match status" value="1"/>
</dbReference>
<sequence>MPRVGAVAVPPRVHGNDLAVWSALPTPGLLCDRLFDRRFAGEESWWRDVLEGLASFLGALHRLPVDQVAQALPDRAMATAWIASDNEASAGIRKAAKQLPLHLTPLMSGAADGACPPPRRLSVVHGRFSTGVIALTSPVVVLGWREAGVGDPSSDVAYLLGELLEAAGLADMDAPLLRRHLEAFLARYQASAGHPLDAAERERLNMLTARRVIDHYAQATWAFGPDDALCDVLPQVEKQWLVLCEVTAP</sequence>
<comment type="caution">
    <text evidence="2">The sequence shown here is derived from an EMBL/GenBank/DDBJ whole genome shotgun (WGS) entry which is preliminary data.</text>
</comment>
<reference evidence="2 3" key="1">
    <citation type="submission" date="2021-01" db="EMBL/GenBank/DDBJ databases">
        <title>Whole genome shotgun sequence of Microbispora siamensis NBRC 104113.</title>
        <authorList>
            <person name="Komaki H."/>
            <person name="Tamura T."/>
        </authorList>
    </citation>
    <scope>NUCLEOTIDE SEQUENCE [LARGE SCALE GENOMIC DNA]</scope>
    <source>
        <strain evidence="2 3">NBRC 104113</strain>
    </source>
</reference>
<evidence type="ECO:0000313" key="3">
    <source>
        <dbReference type="Proteomes" id="UP000660454"/>
    </source>
</evidence>
<dbReference type="EMBL" id="BOOF01000017">
    <property type="protein sequence ID" value="GIH62564.1"/>
    <property type="molecule type" value="Genomic_DNA"/>
</dbReference>
<accession>A0ABQ4GMF5</accession>
<name>A0ABQ4GMF5_9ACTN</name>
<protein>
    <recommendedName>
        <fullName evidence="1">Aminoglycoside phosphotransferase domain-containing protein</fullName>
    </recommendedName>
</protein>
<evidence type="ECO:0000313" key="2">
    <source>
        <dbReference type="EMBL" id="GIH62564.1"/>
    </source>
</evidence>
<dbReference type="InterPro" id="IPR011009">
    <property type="entry name" value="Kinase-like_dom_sf"/>
</dbReference>
<dbReference type="InterPro" id="IPR002575">
    <property type="entry name" value="Aminoglycoside_PTrfase"/>
</dbReference>
<gene>
    <name evidence="2" type="ORF">Msi02_33810</name>
</gene>
<dbReference type="Proteomes" id="UP000660454">
    <property type="component" value="Unassembled WGS sequence"/>
</dbReference>
<proteinExistence type="predicted"/>
<dbReference type="SUPFAM" id="SSF56112">
    <property type="entry name" value="Protein kinase-like (PK-like)"/>
    <property type="match status" value="1"/>
</dbReference>
<dbReference type="Pfam" id="PF01636">
    <property type="entry name" value="APH"/>
    <property type="match status" value="1"/>
</dbReference>